<dbReference type="FunFam" id="1.10.630.10:FF:000042">
    <property type="entry name" value="Cytochrome P450"/>
    <property type="match status" value="1"/>
</dbReference>
<evidence type="ECO:0000256" key="13">
    <source>
        <dbReference type="ARBA" id="ARBA00023136"/>
    </source>
</evidence>
<feature type="compositionally biased region" description="Basic and acidic residues" evidence="16">
    <location>
        <begin position="22"/>
        <end position="48"/>
    </location>
</feature>
<comment type="similarity">
    <text evidence="4">Belongs to the cytochrome P450 family.</text>
</comment>
<evidence type="ECO:0000256" key="3">
    <source>
        <dbReference type="ARBA" id="ARBA00004406"/>
    </source>
</evidence>
<dbReference type="GO" id="GO:0020037">
    <property type="term" value="F:heme binding"/>
    <property type="evidence" value="ECO:0007669"/>
    <property type="project" value="InterPro"/>
</dbReference>
<dbReference type="OrthoDB" id="2789670at2759"/>
<evidence type="ECO:0000256" key="11">
    <source>
        <dbReference type="ARBA" id="ARBA00023004"/>
    </source>
</evidence>
<evidence type="ECO:0000256" key="16">
    <source>
        <dbReference type="SAM" id="MobiDB-lite"/>
    </source>
</evidence>
<evidence type="ECO:0000256" key="10">
    <source>
        <dbReference type="ARBA" id="ARBA00023002"/>
    </source>
</evidence>
<dbReference type="Pfam" id="PF00067">
    <property type="entry name" value="p450"/>
    <property type="match status" value="2"/>
</dbReference>
<organism evidence="17 18">
    <name type="scientific">Eumeta variegata</name>
    <name type="common">Bagworm moth</name>
    <name type="synonym">Eumeta japonica</name>
    <dbReference type="NCBI Taxonomy" id="151549"/>
    <lineage>
        <taxon>Eukaryota</taxon>
        <taxon>Metazoa</taxon>
        <taxon>Ecdysozoa</taxon>
        <taxon>Arthropoda</taxon>
        <taxon>Hexapoda</taxon>
        <taxon>Insecta</taxon>
        <taxon>Pterygota</taxon>
        <taxon>Neoptera</taxon>
        <taxon>Endopterygota</taxon>
        <taxon>Lepidoptera</taxon>
        <taxon>Glossata</taxon>
        <taxon>Ditrysia</taxon>
        <taxon>Tineoidea</taxon>
        <taxon>Psychidae</taxon>
        <taxon>Oiketicinae</taxon>
        <taxon>Eumeta</taxon>
    </lineage>
</organism>
<dbReference type="Proteomes" id="UP000299102">
    <property type="component" value="Unassembled WGS sequence"/>
</dbReference>
<comment type="catalytic activity">
    <reaction evidence="14">
        <text>an organic molecule + reduced [NADPH--hemoprotein reductase] + O2 = an alcohol + oxidized [NADPH--hemoprotein reductase] + H2O + H(+)</text>
        <dbReference type="Rhea" id="RHEA:17149"/>
        <dbReference type="Rhea" id="RHEA-COMP:11964"/>
        <dbReference type="Rhea" id="RHEA-COMP:11965"/>
        <dbReference type="ChEBI" id="CHEBI:15377"/>
        <dbReference type="ChEBI" id="CHEBI:15378"/>
        <dbReference type="ChEBI" id="CHEBI:15379"/>
        <dbReference type="ChEBI" id="CHEBI:30879"/>
        <dbReference type="ChEBI" id="CHEBI:57618"/>
        <dbReference type="ChEBI" id="CHEBI:58210"/>
        <dbReference type="ChEBI" id="CHEBI:142491"/>
        <dbReference type="EC" id="1.14.14.1"/>
    </reaction>
</comment>
<evidence type="ECO:0000256" key="15">
    <source>
        <dbReference type="PIRSR" id="PIRSR602401-1"/>
    </source>
</evidence>
<reference evidence="17 18" key="1">
    <citation type="journal article" date="2019" name="Commun. Biol.">
        <title>The bagworm genome reveals a unique fibroin gene that provides high tensile strength.</title>
        <authorList>
            <person name="Kono N."/>
            <person name="Nakamura H."/>
            <person name="Ohtoshi R."/>
            <person name="Tomita M."/>
            <person name="Numata K."/>
            <person name="Arakawa K."/>
        </authorList>
    </citation>
    <scope>NUCLEOTIDE SEQUENCE [LARGE SCALE GENOMIC DNA]</scope>
</reference>
<protein>
    <recommendedName>
        <fullName evidence="5">unspecific monooxygenase</fullName>
        <ecNumber evidence="5">1.14.14.1</ecNumber>
    </recommendedName>
</protein>
<dbReference type="Gene3D" id="3.30.420.10">
    <property type="entry name" value="Ribonuclease H-like superfamily/Ribonuclease H"/>
    <property type="match status" value="1"/>
</dbReference>
<proteinExistence type="inferred from homology"/>
<dbReference type="PANTHER" id="PTHR24292:SF45">
    <property type="entry name" value="CYTOCHROME P450 6G1-RELATED"/>
    <property type="match status" value="1"/>
</dbReference>
<comment type="caution">
    <text evidence="17">The sequence shown here is derived from an EMBL/GenBank/DDBJ whole genome shotgun (WGS) entry which is preliminary data.</text>
</comment>
<dbReference type="EMBL" id="BGZK01000774">
    <property type="protein sequence ID" value="GBP59935.1"/>
    <property type="molecule type" value="Genomic_DNA"/>
</dbReference>
<gene>
    <name evidence="17" type="primary">CYP6B2</name>
    <name evidence="17" type="ORF">EVAR_89006_1</name>
</gene>
<keyword evidence="18" id="KW-1185">Reference proteome</keyword>
<dbReference type="STRING" id="151549.A0A4C1XCQ3"/>
<keyword evidence="12" id="KW-0503">Monooxygenase</keyword>
<dbReference type="EC" id="1.14.14.1" evidence="5"/>
<dbReference type="InterPro" id="IPR050476">
    <property type="entry name" value="Insect_CytP450_Detox"/>
</dbReference>
<name>A0A4C1XCQ3_EUMVA</name>
<dbReference type="InterPro" id="IPR036396">
    <property type="entry name" value="Cyt_P450_sf"/>
</dbReference>
<dbReference type="InterPro" id="IPR017972">
    <property type="entry name" value="Cyt_P450_CS"/>
</dbReference>
<evidence type="ECO:0000256" key="12">
    <source>
        <dbReference type="ARBA" id="ARBA00023033"/>
    </source>
</evidence>
<dbReference type="AlphaFoldDB" id="A0A4C1XCQ3"/>
<dbReference type="GO" id="GO:0005789">
    <property type="term" value="C:endoplasmic reticulum membrane"/>
    <property type="evidence" value="ECO:0007669"/>
    <property type="project" value="UniProtKB-SubCell"/>
</dbReference>
<feature type="binding site" description="axial binding residue" evidence="15">
    <location>
        <position position="675"/>
    </location>
    <ligand>
        <name>heme</name>
        <dbReference type="ChEBI" id="CHEBI:30413"/>
    </ligand>
    <ligandPart>
        <name>Fe</name>
        <dbReference type="ChEBI" id="CHEBI:18248"/>
    </ligandPart>
</feature>
<comment type="subcellular location">
    <subcellularLocation>
        <location evidence="3">Endoplasmic reticulum membrane</location>
        <topology evidence="3">Peripheral membrane protein</topology>
    </subcellularLocation>
    <subcellularLocation>
        <location evidence="2">Microsome membrane</location>
        <topology evidence="2">Peripheral membrane protein</topology>
    </subcellularLocation>
</comment>
<evidence type="ECO:0000313" key="18">
    <source>
        <dbReference type="Proteomes" id="UP000299102"/>
    </source>
</evidence>
<dbReference type="Gene3D" id="1.10.630.10">
    <property type="entry name" value="Cytochrome P450"/>
    <property type="match status" value="2"/>
</dbReference>
<keyword evidence="9" id="KW-0492">Microsome</keyword>
<dbReference type="InterPro" id="IPR002401">
    <property type="entry name" value="Cyt_P450_E_grp-I"/>
</dbReference>
<evidence type="ECO:0000256" key="2">
    <source>
        <dbReference type="ARBA" id="ARBA00004174"/>
    </source>
</evidence>
<sequence>MNHRELTFKKLPVTVTTNSQSWERRGDDSSPSSRDKRACGHSKIDGLHRPRTSVTSPELLGPCRIFKKECRRPGRSRGAAPLRGLQLRAILSLGTVSCNVLHDRSELSNLNEVLNMPQAPSRPHKTTFASPLILNTPCRSSSGIPLMINRIRFSSYVEEYRALSVRALRNGFPEKPSKPEKPLQCILNMDNQNEGVVGVQVAGDEFIQINESLKKRGVEVNTYKATAICILIAGLYWYGTKDYDYWKKRGVKYEEPIPFFGNGFRQFIQRKSPTQICEEFYRNYPNERFVGVYYAVEKVLIIRDPELVKAVLVSDFMYFYKRGLNPHETVIEPMLKNLFFADGDLWRLLRQRMTPAFTTGKLKAMFPLIVERAVKVQDLADKAAKTGATVDVRDLMARYTIDFIGACGFGINMDSLDEENSIFRKMGKRIFSFTPRDALIRTLKHVFPETCKNLHFLTSEVEKTTLHLVKTVMKERDYKPSGRNDFIDLLLALKENGKLVGESVEKFKPDGTPMETEIELDDLLMAAQVFVFFAAGFETSSSATSYTLHQLAFHPEKQKKVQNELDEVLSRYDNKLSYDAIREMKYLEMAFLESMRLFPSLGFLIRKCVRKYTLPGTDVTIDKGVMVIVPVQALHTDEKYFKEPDKFIPERFSPDNIKDINKHVYLPFGEGPRVCIGERLGLMQSLAGLAALLHKFSVEPASSSLRHPVSDPSAIITQSIKGGLPLDQLEGSSLFPDKVRGAADKSAAQAESSNLSNIEHRVVIKYFVKKGKTPKEIFENMVSVLQESAPSYTMVKNGLAYFNKDERAARGSRTEATWEVIARSTVFTRQCTGHTGFSEIDHPPYSPDLAPSDYFLFSNLKKKLRGRRFVDDSQMKMAVESHFDCKEKEYFLGGLKALYTRYYDYWEKRGVPHEKPLPFFGNAFRVFTQKVSPSQGGVEIYRKYPNERFFGSFFGTMKVLTVLDPELIKTILVTDFVYFHKRGLNPHETVIEPMLKNLFFADGDLWRLLRQRMTPAFTTGKLKAMFPLIVERAVKVQDFADKAAKSGTAVDVRDLMARYTTDFIGACGFGINIDSLEDDESNFRKLGKRIFNFTYRDAFVLMLKEVFPNTFKNLNFLVSEIETTTMHLVQTVMKQRNYKPSSRNDFIDLLLALKEKGNLVGDSIDKFKPDGTPIQTEIELDDALMAAQVFVFLPLVSRLHHRLPVTRCTSWLSILWNRRKFKMKSMKFYQYTTTNYVTMPSKK</sequence>
<dbReference type="InterPro" id="IPR036397">
    <property type="entry name" value="RNaseH_sf"/>
</dbReference>
<evidence type="ECO:0000256" key="4">
    <source>
        <dbReference type="ARBA" id="ARBA00010617"/>
    </source>
</evidence>
<evidence type="ECO:0000256" key="5">
    <source>
        <dbReference type="ARBA" id="ARBA00012109"/>
    </source>
</evidence>
<evidence type="ECO:0000256" key="14">
    <source>
        <dbReference type="ARBA" id="ARBA00047827"/>
    </source>
</evidence>
<dbReference type="PANTHER" id="PTHR24292">
    <property type="entry name" value="CYTOCHROME P450"/>
    <property type="match status" value="1"/>
</dbReference>
<dbReference type="PROSITE" id="PS00086">
    <property type="entry name" value="CYTOCHROME_P450"/>
    <property type="match status" value="1"/>
</dbReference>
<keyword evidence="6 15" id="KW-0349">Heme</keyword>
<dbReference type="GO" id="GO:0003676">
    <property type="term" value="F:nucleic acid binding"/>
    <property type="evidence" value="ECO:0007669"/>
    <property type="project" value="InterPro"/>
</dbReference>
<keyword evidence="8" id="KW-0256">Endoplasmic reticulum</keyword>
<dbReference type="PRINTS" id="PR00385">
    <property type="entry name" value="P450"/>
</dbReference>
<keyword evidence="7 15" id="KW-0479">Metal-binding</keyword>
<evidence type="ECO:0000256" key="8">
    <source>
        <dbReference type="ARBA" id="ARBA00022824"/>
    </source>
</evidence>
<keyword evidence="11 15" id="KW-0408">Iron</keyword>
<dbReference type="PRINTS" id="PR00463">
    <property type="entry name" value="EP450I"/>
</dbReference>
<comment type="cofactor">
    <cofactor evidence="1 15">
        <name>heme</name>
        <dbReference type="ChEBI" id="CHEBI:30413"/>
    </cofactor>
</comment>
<feature type="region of interest" description="Disordered" evidence="16">
    <location>
        <begin position="18"/>
        <end position="53"/>
    </location>
</feature>
<evidence type="ECO:0000313" key="17">
    <source>
        <dbReference type="EMBL" id="GBP59935.1"/>
    </source>
</evidence>
<dbReference type="InterPro" id="IPR001128">
    <property type="entry name" value="Cyt_P450"/>
</dbReference>
<evidence type="ECO:0000256" key="1">
    <source>
        <dbReference type="ARBA" id="ARBA00001971"/>
    </source>
</evidence>
<evidence type="ECO:0000256" key="7">
    <source>
        <dbReference type="ARBA" id="ARBA00022723"/>
    </source>
</evidence>
<accession>A0A4C1XCQ3</accession>
<dbReference type="GO" id="GO:0016712">
    <property type="term" value="F:oxidoreductase activity, acting on paired donors, with incorporation or reduction of molecular oxygen, reduced flavin or flavoprotein as one donor, and incorporation of one atom of oxygen"/>
    <property type="evidence" value="ECO:0007669"/>
    <property type="project" value="UniProtKB-EC"/>
</dbReference>
<keyword evidence="13" id="KW-0472">Membrane</keyword>
<evidence type="ECO:0000256" key="6">
    <source>
        <dbReference type="ARBA" id="ARBA00022617"/>
    </source>
</evidence>
<keyword evidence="10" id="KW-0560">Oxidoreductase</keyword>
<dbReference type="SUPFAM" id="SSF48264">
    <property type="entry name" value="Cytochrome P450"/>
    <property type="match status" value="2"/>
</dbReference>
<evidence type="ECO:0000256" key="9">
    <source>
        <dbReference type="ARBA" id="ARBA00022848"/>
    </source>
</evidence>
<dbReference type="GO" id="GO:0005506">
    <property type="term" value="F:iron ion binding"/>
    <property type="evidence" value="ECO:0007669"/>
    <property type="project" value="InterPro"/>
</dbReference>
<dbReference type="CDD" id="cd11056">
    <property type="entry name" value="CYP6-like"/>
    <property type="match status" value="1"/>
</dbReference>